<protein>
    <submittedName>
        <fullName evidence="1">Uncharacterized protein</fullName>
    </submittedName>
</protein>
<evidence type="ECO:0000313" key="2">
    <source>
        <dbReference type="Proteomes" id="UP000198287"/>
    </source>
</evidence>
<dbReference type="Proteomes" id="UP000198287">
    <property type="component" value="Unassembled WGS sequence"/>
</dbReference>
<proteinExistence type="predicted"/>
<evidence type="ECO:0000313" key="1">
    <source>
        <dbReference type="EMBL" id="OXA43426.1"/>
    </source>
</evidence>
<organism evidence="1 2">
    <name type="scientific">Folsomia candida</name>
    <name type="common">Springtail</name>
    <dbReference type="NCBI Taxonomy" id="158441"/>
    <lineage>
        <taxon>Eukaryota</taxon>
        <taxon>Metazoa</taxon>
        <taxon>Ecdysozoa</taxon>
        <taxon>Arthropoda</taxon>
        <taxon>Hexapoda</taxon>
        <taxon>Collembola</taxon>
        <taxon>Entomobryomorpha</taxon>
        <taxon>Isotomoidea</taxon>
        <taxon>Isotomidae</taxon>
        <taxon>Proisotominae</taxon>
        <taxon>Folsomia</taxon>
    </lineage>
</organism>
<sequence length="110" mass="12749">MLRHKLTNDFPTGLLTFIFTLICLFNIDAESSFVEHVISPGKIEISDYLTPFEGCTNIIFIPKNPIDLKLDKAPIILLKTTIQEEQIDKRFSLERREMLYNIAGHPSEYY</sequence>
<keyword evidence="2" id="KW-1185">Reference proteome</keyword>
<comment type="caution">
    <text evidence="1">The sequence shown here is derived from an EMBL/GenBank/DDBJ whole genome shotgun (WGS) entry which is preliminary data.</text>
</comment>
<name>A0A226DGW4_FOLCA</name>
<gene>
    <name evidence="1" type="ORF">Fcan01_21905</name>
</gene>
<reference evidence="1 2" key="1">
    <citation type="submission" date="2015-12" db="EMBL/GenBank/DDBJ databases">
        <title>The genome of Folsomia candida.</title>
        <authorList>
            <person name="Faddeeva A."/>
            <person name="Derks M.F."/>
            <person name="Anvar Y."/>
            <person name="Smit S."/>
            <person name="Van Straalen N."/>
            <person name="Roelofs D."/>
        </authorList>
    </citation>
    <scope>NUCLEOTIDE SEQUENCE [LARGE SCALE GENOMIC DNA]</scope>
    <source>
        <strain evidence="1 2">VU population</strain>
        <tissue evidence="1">Whole body</tissue>
    </source>
</reference>
<accession>A0A226DGW4</accession>
<dbReference type="EMBL" id="LNIX01000022">
    <property type="protein sequence ID" value="OXA43426.1"/>
    <property type="molecule type" value="Genomic_DNA"/>
</dbReference>
<dbReference type="AlphaFoldDB" id="A0A226DGW4"/>